<evidence type="ECO:0000256" key="4">
    <source>
        <dbReference type="ARBA" id="ARBA00022729"/>
    </source>
</evidence>
<comment type="subcellular location">
    <subcellularLocation>
        <location evidence="1">Membrane</location>
        <topology evidence="1">Single-pass type I membrane protein</topology>
    </subcellularLocation>
</comment>
<dbReference type="PROSITE" id="PS50835">
    <property type="entry name" value="IG_LIKE"/>
    <property type="match status" value="1"/>
</dbReference>
<evidence type="ECO:0000256" key="8">
    <source>
        <dbReference type="ARBA" id="ARBA00023157"/>
    </source>
</evidence>
<evidence type="ECO:0000256" key="6">
    <source>
        <dbReference type="ARBA" id="ARBA00022989"/>
    </source>
</evidence>
<proteinExistence type="inferred from homology"/>
<dbReference type="InterPro" id="IPR001039">
    <property type="entry name" value="MHC_I_a_a1/a2"/>
</dbReference>
<evidence type="ECO:0000256" key="2">
    <source>
        <dbReference type="ARBA" id="ARBA00022451"/>
    </source>
</evidence>
<dbReference type="InterPro" id="IPR036179">
    <property type="entry name" value="Ig-like_dom_sf"/>
</dbReference>
<feature type="domain" description="Ig-like" evidence="12">
    <location>
        <begin position="182"/>
        <end position="256"/>
    </location>
</feature>
<feature type="non-terminal residue" evidence="13">
    <location>
        <position position="1"/>
    </location>
</feature>
<accession>A0A7K6HV81</accession>
<dbReference type="Proteomes" id="UP000521322">
    <property type="component" value="Unassembled WGS sequence"/>
</dbReference>
<sequence>VLHSLRYQRVTVSEPSPELPPFMAVAFVDEIPFMRYDSERGQVEPRMLWMKDRAEPGYWDTETRVNRKYQQKDLSDLKSLQVLYNQSGGLHTMQRECSCDLLSDESVRGSFRQGCNGQDFLSFDLGSGSFVAADSTAQIIKRLWESNGITVEFKNDLEHTCVEVLKKHVRDRQEVLERKEVPNVRVSGKDEHGILTLSCCAYGFYPCKTGINWMKGDEIWDQETEQGGIVPNSDGTFHTWARIEVRQEQYRCQVEHPRMPEPGIFAWEPESNGNLTLVIRASIIAVIVILLIGFGIWKCQSGNTQGGGW</sequence>
<dbReference type="EMBL" id="VZRN01003297">
    <property type="protein sequence ID" value="NWV79646.1"/>
    <property type="molecule type" value="Genomic_DNA"/>
</dbReference>
<keyword evidence="3 11" id="KW-0812">Transmembrane</keyword>
<protein>
    <submittedName>
        <fullName evidence="13">HA1F protein</fullName>
    </submittedName>
</protein>
<dbReference type="SMART" id="SM00407">
    <property type="entry name" value="IGc1"/>
    <property type="match status" value="1"/>
</dbReference>
<dbReference type="Pfam" id="PF00129">
    <property type="entry name" value="MHC_I"/>
    <property type="match status" value="1"/>
</dbReference>
<dbReference type="Pfam" id="PF07654">
    <property type="entry name" value="C1-set"/>
    <property type="match status" value="1"/>
</dbReference>
<dbReference type="InterPro" id="IPR003006">
    <property type="entry name" value="Ig/MHC_CS"/>
</dbReference>
<dbReference type="GO" id="GO:0005615">
    <property type="term" value="C:extracellular space"/>
    <property type="evidence" value="ECO:0007669"/>
    <property type="project" value="TreeGrafter"/>
</dbReference>
<dbReference type="PANTHER" id="PTHR16675:SF242">
    <property type="entry name" value="MAJOR HISTOCOMPATIBILITY COMPLEX CLASS I-RELATED GENE PROTEIN"/>
    <property type="match status" value="1"/>
</dbReference>
<comment type="caution">
    <text evidence="13">The sequence shown here is derived from an EMBL/GenBank/DDBJ whole genome shotgun (WGS) entry which is preliminary data.</text>
</comment>
<dbReference type="Gene3D" id="2.60.40.10">
    <property type="entry name" value="Immunoglobulins"/>
    <property type="match status" value="1"/>
</dbReference>
<comment type="similarity">
    <text evidence="10">Belongs to the MHC class I family.</text>
</comment>
<evidence type="ECO:0000313" key="13">
    <source>
        <dbReference type="EMBL" id="NWV79646.1"/>
    </source>
</evidence>
<evidence type="ECO:0000256" key="7">
    <source>
        <dbReference type="ARBA" id="ARBA00023136"/>
    </source>
</evidence>
<dbReference type="GO" id="GO:0042612">
    <property type="term" value="C:MHC class I protein complex"/>
    <property type="evidence" value="ECO:0007669"/>
    <property type="project" value="UniProtKB-KW"/>
</dbReference>
<dbReference type="InterPro" id="IPR050208">
    <property type="entry name" value="MHC_class-I_related"/>
</dbReference>
<feature type="non-terminal residue" evidence="13">
    <location>
        <position position="309"/>
    </location>
</feature>
<dbReference type="InterPro" id="IPR013783">
    <property type="entry name" value="Ig-like_fold"/>
</dbReference>
<dbReference type="InterPro" id="IPR011162">
    <property type="entry name" value="MHC_I/II-like_Ag-recog"/>
</dbReference>
<dbReference type="FunFam" id="3.30.500.10:FF:000001">
    <property type="entry name" value="H-2 class I histocompatibility antigen, alpha chain"/>
    <property type="match status" value="1"/>
</dbReference>
<dbReference type="GO" id="GO:0006955">
    <property type="term" value="P:immune response"/>
    <property type="evidence" value="ECO:0007669"/>
    <property type="project" value="TreeGrafter"/>
</dbReference>
<keyword evidence="4" id="KW-0732">Signal</keyword>
<dbReference type="FunFam" id="2.60.40.10:FF:000204">
    <property type="entry name" value="Major histocompatibility complex, class I-related protein"/>
    <property type="match status" value="1"/>
</dbReference>
<evidence type="ECO:0000256" key="3">
    <source>
        <dbReference type="ARBA" id="ARBA00022692"/>
    </source>
</evidence>
<feature type="transmembrane region" description="Helical" evidence="11">
    <location>
        <begin position="277"/>
        <end position="297"/>
    </location>
</feature>
<dbReference type="InterPro" id="IPR003597">
    <property type="entry name" value="Ig_C1-set"/>
</dbReference>
<evidence type="ECO:0000256" key="10">
    <source>
        <dbReference type="RuleBase" id="RU004439"/>
    </source>
</evidence>
<evidence type="ECO:0000256" key="11">
    <source>
        <dbReference type="SAM" id="Phobius"/>
    </source>
</evidence>
<evidence type="ECO:0000256" key="9">
    <source>
        <dbReference type="ARBA" id="ARBA00023180"/>
    </source>
</evidence>
<gene>
    <name evidence="13" type="primary">Ha1f_2</name>
    <name evidence="13" type="ORF">DASBRO_R11976</name>
</gene>
<keyword evidence="5" id="KW-0391">Immunity</keyword>
<evidence type="ECO:0000259" key="12">
    <source>
        <dbReference type="PROSITE" id="PS50835"/>
    </source>
</evidence>
<keyword evidence="9" id="KW-0325">Glycoprotein</keyword>
<organism evidence="13 14">
    <name type="scientific">Dasyornis broadbenti</name>
    <name type="common">rufous bristle-bird</name>
    <dbReference type="NCBI Taxonomy" id="243059"/>
    <lineage>
        <taxon>Eukaryota</taxon>
        <taxon>Metazoa</taxon>
        <taxon>Chordata</taxon>
        <taxon>Craniata</taxon>
        <taxon>Vertebrata</taxon>
        <taxon>Euteleostomi</taxon>
        <taxon>Archelosauria</taxon>
        <taxon>Archosauria</taxon>
        <taxon>Dinosauria</taxon>
        <taxon>Saurischia</taxon>
        <taxon>Theropoda</taxon>
        <taxon>Coelurosauria</taxon>
        <taxon>Aves</taxon>
        <taxon>Neognathae</taxon>
        <taxon>Neoaves</taxon>
        <taxon>Telluraves</taxon>
        <taxon>Australaves</taxon>
        <taxon>Passeriformes</taxon>
        <taxon>Meliphagoidea</taxon>
        <taxon>Dasyornithidae</taxon>
        <taxon>Dasyornis</taxon>
    </lineage>
</organism>
<name>A0A7K6HV81_9PASS</name>
<dbReference type="PROSITE" id="PS00290">
    <property type="entry name" value="IG_MHC"/>
    <property type="match status" value="1"/>
</dbReference>
<dbReference type="AlphaFoldDB" id="A0A7K6HV81"/>
<keyword evidence="8" id="KW-1015">Disulfide bond</keyword>
<evidence type="ECO:0000256" key="1">
    <source>
        <dbReference type="ARBA" id="ARBA00004479"/>
    </source>
</evidence>
<dbReference type="SUPFAM" id="SSF54452">
    <property type="entry name" value="MHC antigen-recognition domain"/>
    <property type="match status" value="1"/>
</dbReference>
<dbReference type="GO" id="GO:0009897">
    <property type="term" value="C:external side of plasma membrane"/>
    <property type="evidence" value="ECO:0007669"/>
    <property type="project" value="TreeGrafter"/>
</dbReference>
<dbReference type="Gene3D" id="3.30.500.10">
    <property type="entry name" value="MHC class I-like antigen recognition-like"/>
    <property type="match status" value="1"/>
</dbReference>
<evidence type="ECO:0000313" key="14">
    <source>
        <dbReference type="Proteomes" id="UP000521322"/>
    </source>
</evidence>
<keyword evidence="14" id="KW-1185">Reference proteome</keyword>
<dbReference type="PRINTS" id="PR01638">
    <property type="entry name" value="MHCCLASSI"/>
</dbReference>
<keyword evidence="7 11" id="KW-0472">Membrane</keyword>
<dbReference type="InterPro" id="IPR007110">
    <property type="entry name" value="Ig-like_dom"/>
</dbReference>
<reference evidence="13 14" key="1">
    <citation type="submission" date="2019-09" db="EMBL/GenBank/DDBJ databases">
        <title>Bird 10,000 Genomes (B10K) Project - Family phase.</title>
        <authorList>
            <person name="Zhang G."/>
        </authorList>
    </citation>
    <scope>NUCLEOTIDE SEQUENCE [LARGE SCALE GENOMIC DNA]</scope>
    <source>
        <strain evidence="13">B10K-DU-029-49</strain>
        <tissue evidence="13">Liver</tissue>
    </source>
</reference>
<keyword evidence="2" id="KW-0490">MHC I</keyword>
<dbReference type="GO" id="GO:0002474">
    <property type="term" value="P:antigen processing and presentation of peptide antigen via MHC class I"/>
    <property type="evidence" value="ECO:0007669"/>
    <property type="project" value="UniProtKB-KW"/>
</dbReference>
<dbReference type="SUPFAM" id="SSF48726">
    <property type="entry name" value="Immunoglobulin"/>
    <property type="match status" value="1"/>
</dbReference>
<keyword evidence="6 11" id="KW-1133">Transmembrane helix</keyword>
<dbReference type="InterPro" id="IPR037055">
    <property type="entry name" value="MHC_I-like_Ag-recog_sf"/>
</dbReference>
<dbReference type="InterPro" id="IPR011161">
    <property type="entry name" value="MHC_I-like_Ag-recog"/>
</dbReference>
<evidence type="ECO:0000256" key="5">
    <source>
        <dbReference type="ARBA" id="ARBA00022859"/>
    </source>
</evidence>
<dbReference type="PANTHER" id="PTHR16675">
    <property type="entry name" value="MHC CLASS I-RELATED"/>
    <property type="match status" value="1"/>
</dbReference>